<accession>A0ABT8K9H0</accession>
<evidence type="ECO:0000256" key="1">
    <source>
        <dbReference type="ARBA" id="ARBA00007749"/>
    </source>
</evidence>
<comment type="similarity">
    <text evidence="1">Belongs to the metallo-beta-lactamase superfamily.</text>
</comment>
<keyword evidence="7" id="KW-1185">Reference proteome</keyword>
<organism evidence="6 7">
    <name type="scientific">Leifsonia williamsii</name>
    <dbReference type="NCBI Taxonomy" id="3035919"/>
    <lineage>
        <taxon>Bacteria</taxon>
        <taxon>Bacillati</taxon>
        <taxon>Actinomycetota</taxon>
        <taxon>Actinomycetes</taxon>
        <taxon>Micrococcales</taxon>
        <taxon>Microbacteriaceae</taxon>
        <taxon>Leifsonia</taxon>
    </lineage>
</organism>
<dbReference type="Proteomes" id="UP001174208">
    <property type="component" value="Unassembled WGS sequence"/>
</dbReference>
<comment type="caution">
    <text evidence="6">The sequence shown here is derived from an EMBL/GenBank/DDBJ whole genome shotgun (WGS) entry which is preliminary data.</text>
</comment>
<dbReference type="CDD" id="cd07720">
    <property type="entry name" value="OPHC2-like_MBL-fold"/>
    <property type="match status" value="1"/>
</dbReference>
<evidence type="ECO:0000256" key="4">
    <source>
        <dbReference type="ARBA" id="ARBA00022833"/>
    </source>
</evidence>
<keyword evidence="2" id="KW-0479">Metal-binding</keyword>
<evidence type="ECO:0000259" key="5">
    <source>
        <dbReference type="SMART" id="SM00849"/>
    </source>
</evidence>
<keyword evidence="3" id="KW-0378">Hydrolase</keyword>
<name>A0ABT8K9H0_9MICO</name>
<dbReference type="InterPro" id="IPR051013">
    <property type="entry name" value="MBL_superfamily_lactonases"/>
</dbReference>
<dbReference type="EMBL" id="JAROCF010000001">
    <property type="protein sequence ID" value="MDN4613687.1"/>
    <property type="molecule type" value="Genomic_DNA"/>
</dbReference>
<dbReference type="Pfam" id="PF00753">
    <property type="entry name" value="Lactamase_B"/>
    <property type="match status" value="1"/>
</dbReference>
<dbReference type="PANTHER" id="PTHR42978:SF6">
    <property type="entry name" value="QUORUM-QUENCHING LACTONASE YTNP-RELATED"/>
    <property type="match status" value="1"/>
</dbReference>
<evidence type="ECO:0000256" key="3">
    <source>
        <dbReference type="ARBA" id="ARBA00022801"/>
    </source>
</evidence>
<dbReference type="InterPro" id="IPR036866">
    <property type="entry name" value="RibonucZ/Hydroxyglut_hydro"/>
</dbReference>
<evidence type="ECO:0000256" key="2">
    <source>
        <dbReference type="ARBA" id="ARBA00022723"/>
    </source>
</evidence>
<dbReference type="RefSeq" id="WP_301210061.1">
    <property type="nucleotide sequence ID" value="NZ_JAROCF010000001.1"/>
</dbReference>
<dbReference type="SUPFAM" id="SSF56281">
    <property type="entry name" value="Metallo-hydrolase/oxidoreductase"/>
    <property type="match status" value="1"/>
</dbReference>
<dbReference type="PANTHER" id="PTHR42978">
    <property type="entry name" value="QUORUM-QUENCHING LACTONASE YTNP-RELATED-RELATED"/>
    <property type="match status" value="1"/>
</dbReference>
<feature type="domain" description="Metallo-beta-lactamase" evidence="5">
    <location>
        <begin position="45"/>
        <end position="247"/>
    </location>
</feature>
<gene>
    <name evidence="6" type="ORF">P5G50_04405</name>
</gene>
<dbReference type="Gene3D" id="3.60.15.10">
    <property type="entry name" value="Ribonuclease Z/Hydroxyacylglutathione hydrolase-like"/>
    <property type="match status" value="1"/>
</dbReference>
<reference evidence="6" key="1">
    <citation type="submission" date="2023-06" db="EMBL/GenBank/DDBJ databases">
        <title>MT1 and MT2 Draft Genomes of Novel Species.</title>
        <authorList>
            <person name="Venkateswaran K."/>
        </authorList>
    </citation>
    <scope>NUCLEOTIDE SEQUENCE</scope>
    <source>
        <strain evidence="6">F6_8S_P_1B</strain>
    </source>
</reference>
<evidence type="ECO:0000313" key="7">
    <source>
        <dbReference type="Proteomes" id="UP001174208"/>
    </source>
</evidence>
<keyword evidence="4" id="KW-0862">Zinc</keyword>
<protein>
    <submittedName>
        <fullName evidence="6">MBL fold metallo-hydrolase</fullName>
    </submittedName>
</protein>
<dbReference type="SMART" id="SM00849">
    <property type="entry name" value="Lactamase_B"/>
    <property type="match status" value="1"/>
</dbReference>
<dbReference type="InterPro" id="IPR001279">
    <property type="entry name" value="Metallo-B-lactamas"/>
</dbReference>
<proteinExistence type="inferred from homology"/>
<sequence>MQVGAIRLDPVSDGAFVARPSYFHPDATAAAEPRLFGRAGAAWLPIGCFLVRTGDRVILVDAGLGPDMQSLPDAMWLVGGQLLTGLRSLGVRPGDITDVICTHFHADHVGWLFDLAAQPVFPAATVWFGAGDWDHFVDGPGEMAPHIEKGLRSLPAPRLRSLRTATEVVPGVEAVPAPGHTPGHLCVVLESDGRRVILLGDAITAPEQLAESGWHSMGDVDARLAEHTRSTLCELLADPSTTGVGAHFPELRFGTLHGGRWHPTDG</sequence>
<evidence type="ECO:0000313" key="6">
    <source>
        <dbReference type="EMBL" id="MDN4613687.1"/>
    </source>
</evidence>